<protein>
    <recommendedName>
        <fullName evidence="3">DNA-directed DNA polymerase family A palm domain-containing protein</fullName>
    </recommendedName>
</protein>
<name>A0ABU3TCJ8_9BACT</name>
<dbReference type="RefSeq" id="WP_315996605.1">
    <property type="nucleotide sequence ID" value="NZ_JAWDJT010000001.1"/>
</dbReference>
<comment type="caution">
    <text evidence="1">The sequence shown here is derived from an EMBL/GenBank/DDBJ whole genome shotgun (WGS) entry which is preliminary data.</text>
</comment>
<sequence>MEERKDNYVYIHSDIIQNVLGSNYNKIINVLIEEQYIVVNPYYSKHLHICKSYAIHPRLMDESKPLLTVIFKKSAVLHKKIKRIARTNLSKCVDDAIGIGRQHVIDMTAELVLQPDREALNYVDNCFSSTSNPNTAEMYFHYWNTNPLKGCGVDAFGKRVHSVVTNMPKVLRRCLRFIDDPTMPVAELDIVNSQPFFLSVLSAVLVDTFVPECAAAVAICRRYEANADYIWFRKLCGNGLIYEELSKQYENRYGCSYGVADNDAREVTKGLVYGVFFSDYSKAVNGLNRVSYTEHSKLKKNFFRLFMDIFPSVYSSFKEIKSLYWSFTVNRQGVHKQYANNCLLAQRLESAIMFDCLLPALLDRGINCVVTVHDCCIIRRADVAAVKRVMLDTFQSLGLHPEIKVVS</sequence>
<organism evidence="1 2">
    <name type="scientific">Hymenobacter endophyticus</name>
    <dbReference type="NCBI Taxonomy" id="3076335"/>
    <lineage>
        <taxon>Bacteria</taxon>
        <taxon>Pseudomonadati</taxon>
        <taxon>Bacteroidota</taxon>
        <taxon>Cytophagia</taxon>
        <taxon>Cytophagales</taxon>
        <taxon>Hymenobacteraceae</taxon>
        <taxon>Hymenobacter</taxon>
    </lineage>
</organism>
<evidence type="ECO:0000313" key="1">
    <source>
        <dbReference type="EMBL" id="MDU0369091.1"/>
    </source>
</evidence>
<dbReference type="EMBL" id="JAWDJT010000001">
    <property type="protein sequence ID" value="MDU0369091.1"/>
    <property type="molecule type" value="Genomic_DNA"/>
</dbReference>
<evidence type="ECO:0000313" key="2">
    <source>
        <dbReference type="Proteomes" id="UP001250698"/>
    </source>
</evidence>
<keyword evidence="2" id="KW-1185">Reference proteome</keyword>
<evidence type="ECO:0008006" key="3">
    <source>
        <dbReference type="Google" id="ProtNLM"/>
    </source>
</evidence>
<reference evidence="1 2" key="1">
    <citation type="submission" date="2023-10" db="EMBL/GenBank/DDBJ databases">
        <title>Hymenobacter endophyticus sp. nov., an isolate from the leaf tissues of wheat.</title>
        <authorList>
            <person name="Dai Y."/>
        </authorList>
    </citation>
    <scope>NUCLEOTIDE SEQUENCE [LARGE SCALE GENOMIC DNA]</scope>
    <source>
        <strain evidence="1 2">ZK17L-C2</strain>
    </source>
</reference>
<accession>A0ABU3TCJ8</accession>
<gene>
    <name evidence="1" type="ORF">ROI90_01690</name>
</gene>
<dbReference type="Proteomes" id="UP001250698">
    <property type="component" value="Unassembled WGS sequence"/>
</dbReference>
<proteinExistence type="predicted"/>